<reference evidence="2" key="1">
    <citation type="journal article" date="2014" name="Int. J. Syst. Evol. Microbiol.">
        <title>Complete genome sequence of Corynebacterium casei LMG S-19264T (=DSM 44701T), isolated from a smear-ripened cheese.</title>
        <authorList>
            <consortium name="US DOE Joint Genome Institute (JGI-PGF)"/>
            <person name="Walter F."/>
            <person name="Albersmeier A."/>
            <person name="Kalinowski J."/>
            <person name="Ruckert C."/>
        </authorList>
    </citation>
    <scope>NUCLEOTIDE SEQUENCE</scope>
    <source>
        <strain evidence="2">CGMCC 4.7312</strain>
    </source>
</reference>
<dbReference type="SUPFAM" id="SSF48150">
    <property type="entry name" value="DNA-glycosylase"/>
    <property type="match status" value="1"/>
</dbReference>
<gene>
    <name evidence="2" type="ORF">GCM10011608_19040</name>
</gene>
<dbReference type="GO" id="GO:0006284">
    <property type="term" value="P:base-excision repair"/>
    <property type="evidence" value="ECO:0007669"/>
    <property type="project" value="InterPro"/>
</dbReference>
<dbReference type="InterPro" id="IPR011257">
    <property type="entry name" value="DNA_glycosylase"/>
</dbReference>
<name>A0A917WWA1_9ACTN</name>
<dbReference type="EMBL" id="BMNB01000007">
    <property type="protein sequence ID" value="GGM34764.1"/>
    <property type="molecule type" value="Genomic_DNA"/>
</dbReference>
<protein>
    <submittedName>
        <fullName evidence="2">(Fe-S)-cluster assembly protein</fullName>
    </submittedName>
</protein>
<comment type="caution">
    <text evidence="2">The sequence shown here is derived from an EMBL/GenBank/DDBJ whole genome shotgun (WGS) entry which is preliminary data.</text>
</comment>
<dbReference type="Pfam" id="PF00730">
    <property type="entry name" value="HhH-GPD"/>
    <property type="match status" value="1"/>
</dbReference>
<proteinExistence type="predicted"/>
<accession>A0A917WWA1</accession>
<evidence type="ECO:0000313" key="3">
    <source>
        <dbReference type="Proteomes" id="UP000608890"/>
    </source>
</evidence>
<dbReference type="NCBIfam" id="TIGR03252">
    <property type="entry name" value="HhH-GPD-type base excision DNA repair protein"/>
    <property type="match status" value="1"/>
</dbReference>
<organism evidence="2 3">
    <name type="scientific">Micromonospora sonchi</name>
    <dbReference type="NCBI Taxonomy" id="1763543"/>
    <lineage>
        <taxon>Bacteria</taxon>
        <taxon>Bacillati</taxon>
        <taxon>Actinomycetota</taxon>
        <taxon>Actinomycetes</taxon>
        <taxon>Micromonosporales</taxon>
        <taxon>Micromonosporaceae</taxon>
        <taxon>Micromonospora</taxon>
    </lineage>
</organism>
<keyword evidence="3" id="KW-1185">Reference proteome</keyword>
<dbReference type="AlphaFoldDB" id="A0A917WWA1"/>
<evidence type="ECO:0000313" key="2">
    <source>
        <dbReference type="EMBL" id="GGM34764.1"/>
    </source>
</evidence>
<reference evidence="2" key="2">
    <citation type="submission" date="2020-09" db="EMBL/GenBank/DDBJ databases">
        <authorList>
            <person name="Sun Q."/>
            <person name="Zhou Y."/>
        </authorList>
    </citation>
    <scope>NUCLEOTIDE SEQUENCE</scope>
    <source>
        <strain evidence="2">CGMCC 4.7312</strain>
    </source>
</reference>
<dbReference type="RefSeq" id="WP_189042663.1">
    <property type="nucleotide sequence ID" value="NZ_BMNB01000007.1"/>
</dbReference>
<dbReference type="GO" id="GO:0003824">
    <property type="term" value="F:catalytic activity"/>
    <property type="evidence" value="ECO:0007669"/>
    <property type="project" value="InterPro"/>
</dbReference>
<feature type="domain" description="HhH-GPD" evidence="1">
    <location>
        <begin position="25"/>
        <end position="180"/>
    </location>
</feature>
<dbReference type="Gene3D" id="1.10.340.30">
    <property type="entry name" value="Hypothetical protein, domain 2"/>
    <property type="match status" value="1"/>
</dbReference>
<dbReference type="InterPro" id="IPR003265">
    <property type="entry name" value="HhH-GPD_domain"/>
</dbReference>
<sequence>MTLVLPIDPEANQLLLRSPLALLTGMVLDQQVTMEKAFSSPYVLTQRLGHGLDARELAEYDPEALVALFAQPPALHRFPKAMAARVQEVCRALVERYDGDAARLWSDPADGRELLARIAALPGFGRQKAQIFLALLGKRFDVRPQGWREAAGDYGDPDAYRSVADVTDAESLRLVREYKQQMKAAAKAAGAGPAARRANVPRT</sequence>
<evidence type="ECO:0000259" key="1">
    <source>
        <dbReference type="Pfam" id="PF00730"/>
    </source>
</evidence>
<dbReference type="InterPro" id="IPR017658">
    <property type="entry name" value="HhH-GPD_base_excis"/>
</dbReference>
<dbReference type="Proteomes" id="UP000608890">
    <property type="component" value="Unassembled WGS sequence"/>
</dbReference>